<comment type="caution">
    <text evidence="1">The sequence shown here is derived from an EMBL/GenBank/DDBJ whole genome shotgun (WGS) entry which is preliminary data.</text>
</comment>
<evidence type="ECO:0000313" key="1">
    <source>
        <dbReference type="EMBL" id="GLK63513.1"/>
    </source>
</evidence>
<protein>
    <recommendedName>
        <fullName evidence="3">Restriction alleviation protein, Lar family</fullName>
    </recommendedName>
</protein>
<accession>A0AAD3NYD7</accession>
<dbReference type="AlphaFoldDB" id="A0AAD3NYD7"/>
<proteinExistence type="predicted"/>
<dbReference type="EMBL" id="BSFH01000017">
    <property type="protein sequence ID" value="GLK63513.1"/>
    <property type="molecule type" value="Genomic_DNA"/>
</dbReference>
<dbReference type="Proteomes" id="UP001143349">
    <property type="component" value="Unassembled WGS sequence"/>
</dbReference>
<organism evidence="1 2">
    <name type="scientific">Paracoccus kondratievae</name>
    <dbReference type="NCBI Taxonomy" id="135740"/>
    <lineage>
        <taxon>Bacteria</taxon>
        <taxon>Pseudomonadati</taxon>
        <taxon>Pseudomonadota</taxon>
        <taxon>Alphaproteobacteria</taxon>
        <taxon>Rhodobacterales</taxon>
        <taxon>Paracoccaceae</taxon>
        <taxon>Paracoccus</taxon>
    </lineage>
</organism>
<sequence>MQNDAKLLPCPFCGGSADISHDHTAEENHEYGCRECVLWFGSSNSDDPIAAWNTRTPHPAPVTAREAGPVAWRYRARDNRPPCWDYMEGSRPTVPETAYEVQLLYTHPPQSSEAVVEALQLADDMFRDLGWHSKYEITSAALRALSSGEASHD</sequence>
<evidence type="ECO:0000313" key="2">
    <source>
        <dbReference type="Proteomes" id="UP001143349"/>
    </source>
</evidence>
<name>A0AAD3NYD7_9RHOB</name>
<evidence type="ECO:0008006" key="3">
    <source>
        <dbReference type="Google" id="ProtNLM"/>
    </source>
</evidence>
<keyword evidence="2" id="KW-1185">Reference proteome</keyword>
<reference evidence="1" key="1">
    <citation type="journal article" date="2014" name="Int. J. Syst. Evol. Microbiol.">
        <title>Complete genome sequence of Corynebacterium casei LMG S-19264T (=DSM 44701T), isolated from a smear-ripened cheese.</title>
        <authorList>
            <consortium name="US DOE Joint Genome Institute (JGI-PGF)"/>
            <person name="Walter F."/>
            <person name="Albersmeier A."/>
            <person name="Kalinowski J."/>
            <person name="Ruckert C."/>
        </authorList>
    </citation>
    <scope>NUCLEOTIDE SEQUENCE</scope>
    <source>
        <strain evidence="1">VKM B-2222</strain>
    </source>
</reference>
<reference evidence="1" key="2">
    <citation type="submission" date="2023-01" db="EMBL/GenBank/DDBJ databases">
        <authorList>
            <person name="Sun Q."/>
            <person name="Evtushenko L."/>
        </authorList>
    </citation>
    <scope>NUCLEOTIDE SEQUENCE</scope>
    <source>
        <strain evidence="1">VKM B-2222</strain>
    </source>
</reference>
<gene>
    <name evidence="1" type="ORF">GCM10017635_09830</name>
</gene>